<dbReference type="Proteomes" id="UP000466307">
    <property type="component" value="Unassembled WGS sequence"/>
</dbReference>
<dbReference type="SUPFAM" id="SSF54909">
    <property type="entry name" value="Dimeric alpha+beta barrel"/>
    <property type="match status" value="1"/>
</dbReference>
<feature type="domain" description="ABM" evidence="1">
    <location>
        <begin position="10"/>
        <end position="70"/>
    </location>
</feature>
<evidence type="ECO:0000313" key="3">
    <source>
        <dbReference type="Proteomes" id="UP000466307"/>
    </source>
</evidence>
<dbReference type="EMBL" id="JAADZU010000015">
    <property type="protein sequence ID" value="NDK89344.1"/>
    <property type="molecule type" value="Genomic_DNA"/>
</dbReference>
<comment type="caution">
    <text evidence="2">The sequence shown here is derived from an EMBL/GenBank/DDBJ whole genome shotgun (WGS) entry which is preliminary data.</text>
</comment>
<name>A0A7K3LM72_9ACTN</name>
<evidence type="ECO:0000259" key="1">
    <source>
        <dbReference type="Pfam" id="PF03992"/>
    </source>
</evidence>
<protein>
    <submittedName>
        <fullName evidence="2">Antibiotic biosynthesis monooxygenase</fullName>
    </submittedName>
</protein>
<sequence length="105" mass="11542">MTHELLHRIDKFSVPAEARDEFLDQINAIHRLLGRQPGILRNEVAQLVQGDSTFDVVTMVAWESRAAAEAAGRAIADDAAARGFDRNAFMQRLGVTGDFGTYVIA</sequence>
<dbReference type="InterPro" id="IPR011008">
    <property type="entry name" value="Dimeric_a/b-barrel"/>
</dbReference>
<evidence type="ECO:0000313" key="2">
    <source>
        <dbReference type="EMBL" id="NDK89344.1"/>
    </source>
</evidence>
<dbReference type="InterPro" id="IPR007138">
    <property type="entry name" value="ABM_dom"/>
</dbReference>
<gene>
    <name evidence="2" type="ORF">GYA93_07075</name>
</gene>
<keyword evidence="2" id="KW-0560">Oxidoreductase</keyword>
<dbReference type="Pfam" id="PF03992">
    <property type="entry name" value="ABM"/>
    <property type="match status" value="1"/>
</dbReference>
<keyword evidence="2" id="KW-0503">Monooxygenase</keyword>
<reference evidence="2 3" key="1">
    <citation type="submission" date="2020-01" db="EMBL/GenBank/DDBJ databases">
        <title>Investigation of new actinobacteria for the biodesulphurisation of diesel fuel.</title>
        <authorList>
            <person name="Athi Narayanan S.M."/>
        </authorList>
    </citation>
    <scope>NUCLEOTIDE SEQUENCE [LARGE SCALE GENOMIC DNA]</scope>
    <source>
        <strain evidence="2 3">213E</strain>
    </source>
</reference>
<accession>A0A7K3LM72</accession>
<dbReference type="GO" id="GO:0004497">
    <property type="term" value="F:monooxygenase activity"/>
    <property type="evidence" value="ECO:0007669"/>
    <property type="project" value="UniProtKB-KW"/>
</dbReference>
<organism evidence="2 3">
    <name type="scientific">Gordonia desulfuricans</name>
    <dbReference type="NCBI Taxonomy" id="89051"/>
    <lineage>
        <taxon>Bacteria</taxon>
        <taxon>Bacillati</taxon>
        <taxon>Actinomycetota</taxon>
        <taxon>Actinomycetes</taxon>
        <taxon>Mycobacteriales</taxon>
        <taxon>Gordoniaceae</taxon>
        <taxon>Gordonia</taxon>
    </lineage>
</organism>
<dbReference type="Gene3D" id="3.30.70.100">
    <property type="match status" value="1"/>
</dbReference>
<dbReference type="RefSeq" id="WP_059039179.1">
    <property type="nucleotide sequence ID" value="NZ_JAADZU010000015.1"/>
</dbReference>
<keyword evidence="3" id="KW-1185">Reference proteome</keyword>
<dbReference type="AlphaFoldDB" id="A0A7K3LM72"/>
<proteinExistence type="predicted"/>